<gene>
    <name evidence="2" type="ORF">PT974_11734</name>
</gene>
<evidence type="ECO:0000313" key="3">
    <source>
        <dbReference type="Proteomes" id="UP001338125"/>
    </source>
</evidence>
<evidence type="ECO:0000313" key="2">
    <source>
        <dbReference type="EMBL" id="KAK5987602.1"/>
    </source>
</evidence>
<dbReference type="Proteomes" id="UP001338125">
    <property type="component" value="Unassembled WGS sequence"/>
</dbReference>
<reference evidence="2 3" key="1">
    <citation type="submission" date="2024-01" db="EMBL/GenBank/DDBJ databases">
        <title>Complete genome of Cladobotryum mycophilum ATHUM6906.</title>
        <authorList>
            <person name="Christinaki A.C."/>
            <person name="Myridakis A.I."/>
            <person name="Kouvelis V.N."/>
        </authorList>
    </citation>
    <scope>NUCLEOTIDE SEQUENCE [LARGE SCALE GENOMIC DNA]</scope>
    <source>
        <strain evidence="2 3">ATHUM6906</strain>
    </source>
</reference>
<accession>A0ABR0S6Y0</accession>
<name>A0ABR0S6Y0_9HYPO</name>
<feature type="signal peptide" evidence="1">
    <location>
        <begin position="1"/>
        <end position="18"/>
    </location>
</feature>
<keyword evidence="1" id="KW-0732">Signal</keyword>
<dbReference type="EMBL" id="JAVFKD010000016">
    <property type="protein sequence ID" value="KAK5987602.1"/>
    <property type="molecule type" value="Genomic_DNA"/>
</dbReference>
<protein>
    <recommendedName>
        <fullName evidence="4">AA1-like domain-containing protein</fullName>
    </recommendedName>
</protein>
<evidence type="ECO:0000256" key="1">
    <source>
        <dbReference type="SAM" id="SignalP"/>
    </source>
</evidence>
<organism evidence="2 3">
    <name type="scientific">Cladobotryum mycophilum</name>
    <dbReference type="NCBI Taxonomy" id="491253"/>
    <lineage>
        <taxon>Eukaryota</taxon>
        <taxon>Fungi</taxon>
        <taxon>Dikarya</taxon>
        <taxon>Ascomycota</taxon>
        <taxon>Pezizomycotina</taxon>
        <taxon>Sordariomycetes</taxon>
        <taxon>Hypocreomycetidae</taxon>
        <taxon>Hypocreales</taxon>
        <taxon>Hypocreaceae</taxon>
        <taxon>Cladobotryum</taxon>
    </lineage>
</organism>
<sequence>MRFEPIRLLALVPSAVSAMSFAGLSYRPSNKLVAIAEANGCTFPGRYHVKDFIGQSNSTGSTAVLSSYNFTFEDAETNTTTFCQWNTSSVSTTPSGLTPRFPCENHDIKFIWEDDKRELTPIERFCPNADGKPTTEVSGSIAINLVWGENQACAANSTDIEGRYYSIGPVIDPTFVKRGSA</sequence>
<proteinExistence type="predicted"/>
<evidence type="ECO:0008006" key="4">
    <source>
        <dbReference type="Google" id="ProtNLM"/>
    </source>
</evidence>
<feature type="chain" id="PRO_5046380505" description="AA1-like domain-containing protein" evidence="1">
    <location>
        <begin position="19"/>
        <end position="181"/>
    </location>
</feature>
<keyword evidence="3" id="KW-1185">Reference proteome</keyword>
<comment type="caution">
    <text evidence="2">The sequence shown here is derived from an EMBL/GenBank/DDBJ whole genome shotgun (WGS) entry which is preliminary data.</text>
</comment>